<reference evidence="1 2" key="1">
    <citation type="submission" date="2017-03" db="EMBL/GenBank/DDBJ databases">
        <authorList>
            <person name="Afonso C.L."/>
            <person name="Miller P.J."/>
            <person name="Scott M.A."/>
            <person name="Spackman E."/>
            <person name="Goraichik I."/>
            <person name="Dimitrov K.M."/>
            <person name="Suarez D.L."/>
            <person name="Swayne D.E."/>
        </authorList>
    </citation>
    <scope>NUCLEOTIDE SEQUENCE [LARGE SCALE GENOMIC DNA]</scope>
    <source>
        <strain evidence="1">SB41UT1</strain>
    </source>
</reference>
<sequence length="92" mass="10392">MQPTEGFNFEIRKYLFAIGDRCLYEFLLQPSLGMSPAVAGFYFDSDFIPREWGSLTPDLGVIGGFPCQLARFAECELKTFTLPIVRLGCFSH</sequence>
<evidence type="ECO:0000313" key="2">
    <source>
        <dbReference type="Proteomes" id="UP000196573"/>
    </source>
</evidence>
<keyword evidence="2" id="KW-1185">Reference proteome</keyword>
<dbReference type="RefSeq" id="WP_133060351.1">
    <property type="nucleotide sequence ID" value="NZ_CBCSCN010000004.1"/>
</dbReference>
<dbReference type="AlphaFoldDB" id="A0A1X7AEY3"/>
<dbReference type="EMBL" id="FWPT01000001">
    <property type="protein sequence ID" value="SMA33510.1"/>
    <property type="molecule type" value="Genomic_DNA"/>
</dbReference>
<accession>A0A1X7AEY3</accession>
<protein>
    <submittedName>
        <fullName evidence="1">Uncharacterized protein</fullName>
    </submittedName>
</protein>
<evidence type="ECO:0000313" key="1">
    <source>
        <dbReference type="EMBL" id="SMA33510.1"/>
    </source>
</evidence>
<dbReference type="Proteomes" id="UP000196573">
    <property type="component" value="Unassembled WGS sequence"/>
</dbReference>
<gene>
    <name evidence="1" type="ORF">EHSB41UT_00292</name>
</gene>
<proteinExistence type="predicted"/>
<organism evidence="1 2">
    <name type="scientific">Parendozoicomonas haliclonae</name>
    <dbReference type="NCBI Taxonomy" id="1960125"/>
    <lineage>
        <taxon>Bacteria</taxon>
        <taxon>Pseudomonadati</taxon>
        <taxon>Pseudomonadota</taxon>
        <taxon>Gammaproteobacteria</taxon>
        <taxon>Oceanospirillales</taxon>
        <taxon>Endozoicomonadaceae</taxon>
        <taxon>Parendozoicomonas</taxon>
    </lineage>
</organism>
<name>A0A1X7AEY3_9GAMM</name>